<comment type="caution">
    <text evidence="1">The sequence shown here is derived from an EMBL/GenBank/DDBJ whole genome shotgun (WGS) entry which is preliminary data.</text>
</comment>
<accession>A0AAV4VU06</accession>
<dbReference type="Proteomes" id="UP001054945">
    <property type="component" value="Unassembled WGS sequence"/>
</dbReference>
<proteinExistence type="predicted"/>
<gene>
    <name evidence="1" type="ORF">CEXT_34681</name>
</gene>
<dbReference type="EMBL" id="BPLR01015139">
    <property type="protein sequence ID" value="GIY73897.1"/>
    <property type="molecule type" value="Genomic_DNA"/>
</dbReference>
<reference evidence="1 2" key="1">
    <citation type="submission" date="2021-06" db="EMBL/GenBank/DDBJ databases">
        <title>Caerostris extrusa draft genome.</title>
        <authorList>
            <person name="Kono N."/>
            <person name="Arakawa K."/>
        </authorList>
    </citation>
    <scope>NUCLEOTIDE SEQUENCE [LARGE SCALE GENOMIC DNA]</scope>
</reference>
<keyword evidence="2" id="KW-1185">Reference proteome</keyword>
<dbReference type="AlphaFoldDB" id="A0AAV4VU06"/>
<name>A0AAV4VU06_CAEEX</name>
<sequence>MLKERIEKLKETNGFKFDLDKIKNFETKCEVDNRMQDIKNEYIGFIEKTLS</sequence>
<feature type="non-terminal residue" evidence="1">
    <location>
        <position position="51"/>
    </location>
</feature>
<protein>
    <submittedName>
        <fullName evidence="1">Uncharacterized protein</fullName>
    </submittedName>
</protein>
<evidence type="ECO:0000313" key="2">
    <source>
        <dbReference type="Proteomes" id="UP001054945"/>
    </source>
</evidence>
<organism evidence="1 2">
    <name type="scientific">Caerostris extrusa</name>
    <name type="common">Bark spider</name>
    <name type="synonym">Caerostris bankana</name>
    <dbReference type="NCBI Taxonomy" id="172846"/>
    <lineage>
        <taxon>Eukaryota</taxon>
        <taxon>Metazoa</taxon>
        <taxon>Ecdysozoa</taxon>
        <taxon>Arthropoda</taxon>
        <taxon>Chelicerata</taxon>
        <taxon>Arachnida</taxon>
        <taxon>Araneae</taxon>
        <taxon>Araneomorphae</taxon>
        <taxon>Entelegynae</taxon>
        <taxon>Araneoidea</taxon>
        <taxon>Araneidae</taxon>
        <taxon>Caerostris</taxon>
    </lineage>
</organism>
<evidence type="ECO:0000313" key="1">
    <source>
        <dbReference type="EMBL" id="GIY73897.1"/>
    </source>
</evidence>